<organism evidence="1 2">
    <name type="scientific">Enterococcus faecium EnGen0192</name>
    <dbReference type="NCBI Taxonomy" id="1157487"/>
    <lineage>
        <taxon>Bacteria</taxon>
        <taxon>Bacillati</taxon>
        <taxon>Bacillota</taxon>
        <taxon>Bacilli</taxon>
        <taxon>Lactobacillales</taxon>
        <taxon>Enterococcaceae</taxon>
        <taxon>Enterococcus</taxon>
    </lineage>
</organism>
<name>A0A829FBE6_ENTFC</name>
<dbReference type="AlphaFoldDB" id="A0A829FBE6"/>
<protein>
    <submittedName>
        <fullName evidence="1">Uncharacterized protein</fullName>
    </submittedName>
</protein>
<proteinExistence type="predicted"/>
<gene>
    <name evidence="1" type="ORF">SSM_02813</name>
</gene>
<dbReference type="RefSeq" id="WP_010731325.1">
    <property type="nucleotide sequence ID" value="NZ_KB949529.1"/>
</dbReference>
<comment type="caution">
    <text evidence="1">The sequence shown here is derived from an EMBL/GenBank/DDBJ whole genome shotgun (WGS) entry which is preliminary data.</text>
</comment>
<evidence type="ECO:0000313" key="1">
    <source>
        <dbReference type="EMBL" id="EOM19211.1"/>
    </source>
</evidence>
<dbReference type="Proteomes" id="UP000013897">
    <property type="component" value="Unassembled WGS sequence"/>
</dbReference>
<dbReference type="EMBL" id="AITY01000062">
    <property type="protein sequence ID" value="EOM19211.1"/>
    <property type="molecule type" value="Genomic_DNA"/>
</dbReference>
<evidence type="ECO:0000313" key="2">
    <source>
        <dbReference type="Proteomes" id="UP000013897"/>
    </source>
</evidence>
<reference evidence="1 2" key="1">
    <citation type="submission" date="2013-02" db="EMBL/GenBank/DDBJ databases">
        <title>The Genome Sequence of Enterococcus faecium HM1072.</title>
        <authorList>
            <consortium name="The Broad Institute Genome Sequencing Platform"/>
            <consortium name="The Broad Institute Genome Sequencing Center for Infectious Disease"/>
            <person name="Earl A.M."/>
            <person name="Gilmore M.S."/>
            <person name="Lebreton F."/>
            <person name="Courvalin P."/>
            <person name="Walker B."/>
            <person name="Young S.K."/>
            <person name="Zeng Q."/>
            <person name="Gargeya S."/>
            <person name="Fitzgerald M."/>
            <person name="Haas B."/>
            <person name="Abouelleil A."/>
            <person name="Alvarado L."/>
            <person name="Arachchi H.M."/>
            <person name="Berlin A.M."/>
            <person name="Chapman S.B."/>
            <person name="Dewar J."/>
            <person name="Goldberg J."/>
            <person name="Griggs A."/>
            <person name="Gujja S."/>
            <person name="Hansen M."/>
            <person name="Howarth C."/>
            <person name="Imamovic A."/>
            <person name="Larimer J."/>
            <person name="McCowan C."/>
            <person name="Murphy C."/>
            <person name="Neiman D."/>
            <person name="Pearson M."/>
            <person name="Priest M."/>
            <person name="Roberts A."/>
            <person name="Saif S."/>
            <person name="Shea T."/>
            <person name="Sisk P."/>
            <person name="Sykes S."/>
            <person name="Wortman J."/>
            <person name="Nusbaum C."/>
            <person name="Birren B."/>
        </authorList>
    </citation>
    <scope>NUCLEOTIDE SEQUENCE [LARGE SCALE GENOMIC DNA]</scope>
    <source>
        <strain evidence="1 2">HM1072</strain>
    </source>
</reference>
<accession>A0A829FBE6</accession>
<sequence length="96" mass="11371">MDAHDLIVARVYIDEEDFFDLELYENVVSLKSIEDLIHDEKMLVAITSSGEEIELDTFDIEWFRYVPNDSHLAKYVRKDNRNNCEWDEQGNLISEN</sequence>